<keyword evidence="4" id="KW-1185">Reference proteome</keyword>
<dbReference type="OrthoDB" id="264363at2"/>
<name>A0A4D7K7T1_9BACT</name>
<evidence type="ECO:0000256" key="1">
    <source>
        <dbReference type="ARBA" id="ARBA00008106"/>
    </source>
</evidence>
<dbReference type="SFLD" id="SFLDG01129">
    <property type="entry name" value="C1.5:_HAD__Beta-PGM__Phosphata"/>
    <property type="match status" value="1"/>
</dbReference>
<dbReference type="AlphaFoldDB" id="A0A4D7K7T1"/>
<dbReference type="InterPro" id="IPR023198">
    <property type="entry name" value="PGP-like_dom2"/>
</dbReference>
<evidence type="ECO:0000313" key="3">
    <source>
        <dbReference type="EMBL" id="QCK16794.1"/>
    </source>
</evidence>
<dbReference type="EMBL" id="CP028923">
    <property type="protein sequence ID" value="QCK16794.1"/>
    <property type="molecule type" value="Genomic_DNA"/>
</dbReference>
<dbReference type="GO" id="GO:0019120">
    <property type="term" value="F:hydrolase activity, acting on acid halide bonds, in C-halide compounds"/>
    <property type="evidence" value="ECO:0007669"/>
    <property type="project" value="InterPro"/>
</dbReference>
<dbReference type="NCBIfam" id="TIGR01428">
    <property type="entry name" value="HAD_type_II"/>
    <property type="match status" value="1"/>
</dbReference>
<evidence type="ECO:0000256" key="2">
    <source>
        <dbReference type="ARBA" id="ARBA00022801"/>
    </source>
</evidence>
<dbReference type="InterPro" id="IPR051540">
    <property type="entry name" value="S-2-haloacid_dehalogenase"/>
</dbReference>
<reference evidence="3 4" key="1">
    <citation type="submission" date="2018-04" db="EMBL/GenBank/DDBJ databases">
        <title>Complete genome uncultured novel isolate.</title>
        <authorList>
            <person name="Merlino G."/>
        </authorList>
    </citation>
    <scope>NUCLEOTIDE SEQUENCE [LARGE SCALE GENOMIC DNA]</scope>
    <source>
        <strain evidence="4">R1DC9</strain>
    </source>
</reference>
<sequence>MNIKLAFDIYGTIINTSGIKDVLKNHTGSKTKDFIGLWRTKQLEYSFRRAAMDLYVNFDTVTDQALQFTCDELDVSLNEYQRAQIIDSYRSLPKFDDTDDSLQNLKNKGFSINAFSNGSMQSLKALFKNNSLDKIFEKSISLENKQVFKPSRSAYYYLLNELNAEAQEVCLISGNPFDIIGAANCGIKTIWLNRKASTFDPWEIKPDYTVKSLNEIIKVLGQE</sequence>
<dbReference type="Gene3D" id="3.40.50.1000">
    <property type="entry name" value="HAD superfamily/HAD-like"/>
    <property type="match status" value="1"/>
</dbReference>
<organism evidence="3 4">
    <name type="scientific">Mangrovivirga cuniculi</name>
    <dbReference type="NCBI Taxonomy" id="2715131"/>
    <lineage>
        <taxon>Bacteria</taxon>
        <taxon>Pseudomonadati</taxon>
        <taxon>Bacteroidota</taxon>
        <taxon>Cytophagia</taxon>
        <taxon>Cytophagales</taxon>
        <taxon>Mangrovivirgaceae</taxon>
        <taxon>Mangrovivirga</taxon>
    </lineage>
</organism>
<dbReference type="Gene3D" id="1.10.150.240">
    <property type="entry name" value="Putative phosphatase, domain 2"/>
    <property type="match status" value="1"/>
</dbReference>
<dbReference type="RefSeq" id="WP_137092387.1">
    <property type="nucleotide sequence ID" value="NZ_CP028923.1"/>
</dbReference>
<dbReference type="InterPro" id="IPR036412">
    <property type="entry name" value="HAD-like_sf"/>
</dbReference>
<protein>
    <submittedName>
        <fullName evidence="3">Haloacid dehalogenase type II</fullName>
    </submittedName>
</protein>
<dbReference type="CDD" id="cd02588">
    <property type="entry name" value="HAD_L2-DEX"/>
    <property type="match status" value="1"/>
</dbReference>
<keyword evidence="2" id="KW-0378">Hydrolase</keyword>
<dbReference type="PRINTS" id="PR00413">
    <property type="entry name" value="HADHALOGNASE"/>
</dbReference>
<dbReference type="InterPro" id="IPR006439">
    <property type="entry name" value="HAD-SF_hydro_IA"/>
</dbReference>
<dbReference type="InterPro" id="IPR006328">
    <property type="entry name" value="2-HAD"/>
</dbReference>
<accession>A0A4D7K7T1</accession>
<proteinExistence type="inferred from homology"/>
<dbReference type="PANTHER" id="PTHR43316:SF3">
    <property type="entry name" value="HALOACID DEHALOGENASE, TYPE II (AFU_ORTHOLOGUE AFUA_2G07750)-RELATED"/>
    <property type="match status" value="1"/>
</dbReference>
<dbReference type="Proteomes" id="UP000298616">
    <property type="component" value="Chromosome"/>
</dbReference>
<comment type="similarity">
    <text evidence="1">Belongs to the HAD-like hydrolase superfamily. S-2-haloalkanoic acid dehalogenase family.</text>
</comment>
<dbReference type="KEGG" id="fpf:DCC35_19680"/>
<dbReference type="NCBIfam" id="TIGR01493">
    <property type="entry name" value="HAD-SF-IA-v2"/>
    <property type="match status" value="1"/>
</dbReference>
<dbReference type="PANTHER" id="PTHR43316">
    <property type="entry name" value="HYDROLASE, HALOACID DELAHOGENASE-RELATED"/>
    <property type="match status" value="1"/>
</dbReference>
<dbReference type="SUPFAM" id="SSF56784">
    <property type="entry name" value="HAD-like"/>
    <property type="match status" value="1"/>
</dbReference>
<dbReference type="Pfam" id="PF00702">
    <property type="entry name" value="Hydrolase"/>
    <property type="match status" value="1"/>
</dbReference>
<evidence type="ECO:0000313" key="4">
    <source>
        <dbReference type="Proteomes" id="UP000298616"/>
    </source>
</evidence>
<gene>
    <name evidence="3" type="ORF">DCC35_19680</name>
</gene>
<dbReference type="InterPro" id="IPR023214">
    <property type="entry name" value="HAD_sf"/>
</dbReference>
<dbReference type="SFLD" id="SFLDS00003">
    <property type="entry name" value="Haloacid_Dehalogenase"/>
    <property type="match status" value="1"/>
</dbReference>